<dbReference type="EMBL" id="CP034587">
    <property type="protein sequence ID" value="AZQ70225.1"/>
    <property type="molecule type" value="Genomic_DNA"/>
</dbReference>
<dbReference type="Gene3D" id="1.10.10.10">
    <property type="entry name" value="Winged helix-like DNA-binding domain superfamily/Winged helix DNA-binding domain"/>
    <property type="match status" value="1"/>
</dbReference>
<dbReference type="SMART" id="SM01012">
    <property type="entry name" value="ANTAR"/>
    <property type="match status" value="1"/>
</dbReference>
<name>A0A3Q9FWE1_STRLT</name>
<sequence>MLKCVTTESVRDEDPATPPAVVALGKVVAKLRADNERLERQASTTAVLERAKGVLMARSGCSAPAAYEELTRRAAAGSRTLTEECWIVLGEIHQRPAVPAAREGQRPPDTTDVPGDGSVFAPAAHHTRHTGTDVPNPPSQPNPSKPPNQSIPSNPRRRSHSAL</sequence>
<dbReference type="AlphaFoldDB" id="A0A3Q9FWE1"/>
<proteinExistence type="predicted"/>
<dbReference type="Pfam" id="PF03861">
    <property type="entry name" value="ANTAR"/>
    <property type="match status" value="1"/>
</dbReference>
<dbReference type="OrthoDB" id="7943561at2"/>
<gene>
    <name evidence="3" type="ORF">EKH77_02450</name>
</gene>
<evidence type="ECO:0000259" key="2">
    <source>
        <dbReference type="PROSITE" id="PS50921"/>
    </source>
</evidence>
<dbReference type="InterPro" id="IPR011006">
    <property type="entry name" value="CheY-like_superfamily"/>
</dbReference>
<dbReference type="InterPro" id="IPR036388">
    <property type="entry name" value="WH-like_DNA-bd_sf"/>
</dbReference>
<feature type="domain" description="ANTAR" evidence="2">
    <location>
        <begin position="28"/>
        <end position="89"/>
    </location>
</feature>
<dbReference type="SUPFAM" id="SSF52172">
    <property type="entry name" value="CheY-like"/>
    <property type="match status" value="1"/>
</dbReference>
<feature type="region of interest" description="Disordered" evidence="1">
    <location>
        <begin position="96"/>
        <end position="163"/>
    </location>
</feature>
<dbReference type="Proteomes" id="UP000267900">
    <property type="component" value="Chromosome"/>
</dbReference>
<accession>A0A3Q9FWE1</accession>
<protein>
    <submittedName>
        <fullName evidence="3">ANTAR domain-containing protein</fullName>
    </submittedName>
</protein>
<dbReference type="PROSITE" id="PS50921">
    <property type="entry name" value="ANTAR"/>
    <property type="match status" value="1"/>
</dbReference>
<evidence type="ECO:0000313" key="4">
    <source>
        <dbReference type="Proteomes" id="UP000267900"/>
    </source>
</evidence>
<organism evidence="3 4">
    <name type="scientific">Streptomyces luteoverticillatus</name>
    <name type="common">Streptoverticillium luteoverticillatus</name>
    <dbReference type="NCBI Taxonomy" id="66425"/>
    <lineage>
        <taxon>Bacteria</taxon>
        <taxon>Bacillati</taxon>
        <taxon>Actinomycetota</taxon>
        <taxon>Actinomycetes</taxon>
        <taxon>Kitasatosporales</taxon>
        <taxon>Streptomycetaceae</taxon>
        <taxon>Streptomyces</taxon>
    </lineage>
</organism>
<keyword evidence="4" id="KW-1185">Reference proteome</keyword>
<evidence type="ECO:0000313" key="3">
    <source>
        <dbReference type="EMBL" id="AZQ70225.1"/>
    </source>
</evidence>
<reference evidence="3 4" key="1">
    <citation type="submission" date="2018-12" db="EMBL/GenBank/DDBJ databases">
        <title>The whole draft genome of Streptomyce luteoverticillatus CGMCC 15060.</title>
        <authorList>
            <person name="Feng Z."/>
            <person name="Chen G."/>
            <person name="Zhang J."/>
            <person name="Zhu H."/>
            <person name="Yu X."/>
            <person name="Zhang W."/>
            <person name="Zhang X."/>
        </authorList>
    </citation>
    <scope>NUCLEOTIDE SEQUENCE [LARGE SCALE GENOMIC DNA]</scope>
    <source>
        <strain evidence="3 4">CGMCC 15060</strain>
    </source>
</reference>
<feature type="compositionally biased region" description="Pro residues" evidence="1">
    <location>
        <begin position="135"/>
        <end position="146"/>
    </location>
</feature>
<dbReference type="GO" id="GO:0003723">
    <property type="term" value="F:RNA binding"/>
    <property type="evidence" value="ECO:0007669"/>
    <property type="project" value="InterPro"/>
</dbReference>
<dbReference type="InterPro" id="IPR005561">
    <property type="entry name" value="ANTAR"/>
</dbReference>
<evidence type="ECO:0000256" key="1">
    <source>
        <dbReference type="SAM" id="MobiDB-lite"/>
    </source>
</evidence>